<protein>
    <submittedName>
        <fullName evidence="2">Methyltransferase domain-containing protein</fullName>
    </submittedName>
</protein>
<dbReference type="CDD" id="cd02440">
    <property type="entry name" value="AdoMet_MTases"/>
    <property type="match status" value="1"/>
</dbReference>
<dbReference type="Proteomes" id="UP001064087">
    <property type="component" value="Chromosome"/>
</dbReference>
<dbReference type="GO" id="GO:0008168">
    <property type="term" value="F:methyltransferase activity"/>
    <property type="evidence" value="ECO:0007669"/>
    <property type="project" value="UniProtKB-KW"/>
</dbReference>
<feature type="domain" description="Methyltransferase type 11" evidence="1">
    <location>
        <begin position="52"/>
        <end position="142"/>
    </location>
</feature>
<dbReference type="InterPro" id="IPR013216">
    <property type="entry name" value="Methyltransf_11"/>
</dbReference>
<dbReference type="RefSeq" id="WP_263048449.1">
    <property type="nucleotide sequence ID" value="NZ_CP106738.1"/>
</dbReference>
<accession>A0ABY6DD60</accession>
<dbReference type="Gene3D" id="3.40.50.150">
    <property type="entry name" value="Vaccinia Virus protein VP39"/>
    <property type="match status" value="1"/>
</dbReference>
<evidence type="ECO:0000259" key="1">
    <source>
        <dbReference type="Pfam" id="PF08241"/>
    </source>
</evidence>
<keyword evidence="2" id="KW-0808">Transferase</keyword>
<sequence length="273" mass="28579">MSDFDAFHRLEEAGWSDPATAADYAAHFATAATQCVPGMVDAVRARPGIRALDLCCGHGNVARGLMRAGADVTGLDFSDAMLDMARAAVPEARFVQGDAMALPFEADSFDAVTIGFGVPHIPYPDRAFAEAHRVLRSGGRFAYTVWRGDDPVSAFPIVFGAIAAHGDPSVALPSGPATHEFADADVAETALNNAGFSAVTRTIIPAVWQMDDPGDVFDYFLQGTVRGGALLRPQPDAAKAAIRTAIVDRIKALCGDAGPWTVPVPAVLIAATA</sequence>
<organism evidence="2 3">
    <name type="scientific">Roseovarius pelagicus</name>
    <dbReference type="NCBI Taxonomy" id="2980108"/>
    <lineage>
        <taxon>Bacteria</taxon>
        <taxon>Pseudomonadati</taxon>
        <taxon>Pseudomonadota</taxon>
        <taxon>Alphaproteobacteria</taxon>
        <taxon>Rhodobacterales</taxon>
        <taxon>Roseobacteraceae</taxon>
        <taxon>Roseovarius</taxon>
    </lineage>
</organism>
<dbReference type="SUPFAM" id="SSF53335">
    <property type="entry name" value="S-adenosyl-L-methionine-dependent methyltransferases"/>
    <property type="match status" value="1"/>
</dbReference>
<keyword evidence="3" id="KW-1185">Reference proteome</keyword>
<gene>
    <name evidence="2" type="ORF">N7U68_05120</name>
</gene>
<evidence type="ECO:0000313" key="3">
    <source>
        <dbReference type="Proteomes" id="UP001064087"/>
    </source>
</evidence>
<reference evidence="2" key="1">
    <citation type="submission" date="2022-10" db="EMBL/GenBank/DDBJ databases">
        <title>Roseovarius pelagicus sp. nov., isolated from Arctic seawater.</title>
        <authorList>
            <person name="Hong Y.W."/>
            <person name="Hwang C.Y."/>
        </authorList>
    </citation>
    <scope>NUCLEOTIDE SEQUENCE</scope>
    <source>
        <strain evidence="2">HL-MP18</strain>
    </source>
</reference>
<dbReference type="EMBL" id="CP106738">
    <property type="protein sequence ID" value="UXX84038.1"/>
    <property type="molecule type" value="Genomic_DNA"/>
</dbReference>
<dbReference type="GO" id="GO:0032259">
    <property type="term" value="P:methylation"/>
    <property type="evidence" value="ECO:0007669"/>
    <property type="project" value="UniProtKB-KW"/>
</dbReference>
<dbReference type="PANTHER" id="PTHR43591">
    <property type="entry name" value="METHYLTRANSFERASE"/>
    <property type="match status" value="1"/>
</dbReference>
<keyword evidence="2" id="KW-0489">Methyltransferase</keyword>
<name>A0ABY6DD60_9RHOB</name>
<dbReference type="InterPro" id="IPR029063">
    <property type="entry name" value="SAM-dependent_MTases_sf"/>
</dbReference>
<dbReference type="PANTHER" id="PTHR43591:SF24">
    <property type="entry name" value="2-METHOXY-6-POLYPRENYL-1,4-BENZOQUINOL METHYLASE, MITOCHONDRIAL"/>
    <property type="match status" value="1"/>
</dbReference>
<proteinExistence type="predicted"/>
<dbReference type="Pfam" id="PF08241">
    <property type="entry name" value="Methyltransf_11"/>
    <property type="match status" value="1"/>
</dbReference>
<evidence type="ECO:0000313" key="2">
    <source>
        <dbReference type="EMBL" id="UXX84038.1"/>
    </source>
</evidence>